<proteinExistence type="predicted"/>
<evidence type="ECO:0000313" key="2">
    <source>
        <dbReference type="Proteomes" id="UP000601027"/>
    </source>
</evidence>
<dbReference type="PANTHER" id="PTHR41700:SF1">
    <property type="entry name" value="N-ACETYLTRANSFERASE DOMAIN-CONTAINING PROTEIN"/>
    <property type="match status" value="1"/>
</dbReference>
<name>A0ABS1XNI4_9ACTN</name>
<comment type="caution">
    <text evidence="1">The sequence shown here is derived from an EMBL/GenBank/DDBJ whole genome shotgun (WGS) entry which is preliminary data.</text>
</comment>
<dbReference type="PANTHER" id="PTHR41700">
    <property type="entry name" value="GCN5-RELATED N-ACETYLTRANSFERASE"/>
    <property type="match status" value="1"/>
</dbReference>
<evidence type="ECO:0000313" key="1">
    <source>
        <dbReference type="EMBL" id="MBM0230822.1"/>
    </source>
</evidence>
<dbReference type="InterPro" id="IPR016181">
    <property type="entry name" value="Acyl_CoA_acyltransferase"/>
</dbReference>
<accession>A0ABS1XNI4</accession>
<sequence length="289" mass="31338">MTHAEEAAAGADAAARAAGVRIRVLAGLDELLRVDQLFAAIWRPDPGNPLITGELLRALSKAGNYVAGAFDDTGMVGACVGFFGPPARRELHSHIAGVAPAALGRSVGWAMKLHQRAWCLRHGVDAVTWTFDPLVSRNAYFNVVKLGGVPVQYLTNFYGGMRDDVNGGDDTDRLLLRWELSAPQVRQAARGSVRRWDAAALRRAGAVIGLDRTPQGEPLPGRVDGDTILLAVPSDIQALRRTDPACARRWRRAMREAMGPLLADGVTVQGFDRAGWYVLTRANAEREQR</sequence>
<gene>
    <name evidence="1" type="ORF">JNW91_02370</name>
</gene>
<dbReference type="Proteomes" id="UP000601027">
    <property type="component" value="Unassembled WGS sequence"/>
</dbReference>
<keyword evidence="2" id="KW-1185">Reference proteome</keyword>
<organism evidence="1 2">
    <name type="scientific">Micromonospora parastrephiae</name>
    <dbReference type="NCBI Taxonomy" id="2806101"/>
    <lineage>
        <taxon>Bacteria</taxon>
        <taxon>Bacillati</taxon>
        <taxon>Actinomycetota</taxon>
        <taxon>Actinomycetes</taxon>
        <taxon>Micromonosporales</taxon>
        <taxon>Micromonosporaceae</taxon>
        <taxon>Micromonospora</taxon>
    </lineage>
</organism>
<dbReference type="InterPro" id="IPR038764">
    <property type="entry name" value="GNAT_N_AcTrfase_prd"/>
</dbReference>
<dbReference type="SUPFAM" id="SSF55729">
    <property type="entry name" value="Acyl-CoA N-acyltransferases (Nat)"/>
    <property type="match status" value="1"/>
</dbReference>
<reference evidence="1 2" key="1">
    <citation type="submission" date="2021-01" db="EMBL/GenBank/DDBJ databases">
        <title>Draft genome sequence of Micromonospora sp. strain STR1_7.</title>
        <authorList>
            <person name="Karlyshev A."/>
            <person name="Jawad R."/>
        </authorList>
    </citation>
    <scope>NUCLEOTIDE SEQUENCE [LARGE SCALE GENOMIC DNA]</scope>
    <source>
        <strain evidence="1 2">STR1-7</strain>
    </source>
</reference>
<dbReference type="EMBL" id="JAEVHM010000004">
    <property type="protein sequence ID" value="MBM0230822.1"/>
    <property type="molecule type" value="Genomic_DNA"/>
</dbReference>
<protein>
    <submittedName>
        <fullName evidence="1">GNAT family N-acetyltransferase</fullName>
    </submittedName>
</protein>